<dbReference type="OrthoDB" id="2096634at2759"/>
<sequence>MHIKFECSEHVDRGCETKFRIGDKSRNLMSQKRTHKVLELLSIDGTTLQMQSSEATAWLNNASKPTNPHCYSRFIKRLSRISVE</sequence>
<evidence type="ECO:0000313" key="2">
    <source>
        <dbReference type="Proteomes" id="UP000294530"/>
    </source>
</evidence>
<dbReference type="KEGG" id="blac:94344335"/>
<comment type="caution">
    <text evidence="1">The sequence shown here is derived from an EMBL/GenBank/DDBJ whole genome shotgun (WGS) entry which is preliminary data.</text>
</comment>
<gene>
    <name evidence="1" type="ORF">CCR75_000557</name>
</gene>
<name>A0A976NZ54_BRELC</name>
<accession>A0A976NZ54</accession>
<dbReference type="AlphaFoldDB" id="A0A976NZ54"/>
<dbReference type="RefSeq" id="XP_067822381.1">
    <property type="nucleotide sequence ID" value="XM_067958664.1"/>
</dbReference>
<dbReference type="EMBL" id="SHOA02000001">
    <property type="protein sequence ID" value="TDH72882.1"/>
    <property type="molecule type" value="Genomic_DNA"/>
</dbReference>
<evidence type="ECO:0000313" key="1">
    <source>
        <dbReference type="EMBL" id="TDH72882.1"/>
    </source>
</evidence>
<proteinExistence type="predicted"/>
<dbReference type="GeneID" id="94344335"/>
<reference evidence="1 2" key="1">
    <citation type="journal article" date="2021" name="Genome Biol.">
        <title>AFLAP: assembly-free linkage analysis pipeline using k-mers from genome sequencing data.</title>
        <authorList>
            <person name="Fletcher K."/>
            <person name="Zhang L."/>
            <person name="Gil J."/>
            <person name="Han R."/>
            <person name="Cavanaugh K."/>
            <person name="Michelmore R."/>
        </authorList>
    </citation>
    <scope>NUCLEOTIDE SEQUENCE [LARGE SCALE GENOMIC DNA]</scope>
    <source>
        <strain evidence="1 2">SF5</strain>
    </source>
</reference>
<dbReference type="Proteomes" id="UP000294530">
    <property type="component" value="Unassembled WGS sequence"/>
</dbReference>
<keyword evidence="2" id="KW-1185">Reference proteome</keyword>
<organism evidence="1 2">
    <name type="scientific">Bremia lactucae</name>
    <name type="common">Lettuce downy mildew</name>
    <dbReference type="NCBI Taxonomy" id="4779"/>
    <lineage>
        <taxon>Eukaryota</taxon>
        <taxon>Sar</taxon>
        <taxon>Stramenopiles</taxon>
        <taxon>Oomycota</taxon>
        <taxon>Peronosporomycetes</taxon>
        <taxon>Peronosporales</taxon>
        <taxon>Peronosporaceae</taxon>
        <taxon>Bremia</taxon>
    </lineage>
</organism>
<protein>
    <submittedName>
        <fullName evidence="1">Uncharacterized protein</fullName>
    </submittedName>
</protein>